<accession>A0A9D2BH97</accession>
<keyword evidence="4 6" id="KW-1133">Transmembrane helix</keyword>
<dbReference type="Pfam" id="PF03631">
    <property type="entry name" value="Virul_fac_BrkB"/>
    <property type="match status" value="1"/>
</dbReference>
<proteinExistence type="predicted"/>
<comment type="caution">
    <text evidence="7">The sequence shown here is derived from an EMBL/GenBank/DDBJ whole genome shotgun (WGS) entry which is preliminary data.</text>
</comment>
<feature type="transmembrane region" description="Helical" evidence="6">
    <location>
        <begin position="207"/>
        <end position="228"/>
    </location>
</feature>
<dbReference type="Proteomes" id="UP000886890">
    <property type="component" value="Unassembled WGS sequence"/>
</dbReference>
<evidence type="ECO:0000313" key="7">
    <source>
        <dbReference type="EMBL" id="HIX76136.1"/>
    </source>
</evidence>
<feature type="transmembrane region" description="Helical" evidence="6">
    <location>
        <begin position="132"/>
        <end position="152"/>
    </location>
</feature>
<dbReference type="PANTHER" id="PTHR30213:SF0">
    <property type="entry name" value="UPF0761 MEMBRANE PROTEIN YIHY"/>
    <property type="match status" value="1"/>
</dbReference>
<keyword evidence="3 6" id="KW-0812">Transmembrane</keyword>
<comment type="subcellular location">
    <subcellularLocation>
        <location evidence="1">Cell membrane</location>
        <topology evidence="1">Multi-pass membrane protein</topology>
    </subcellularLocation>
</comment>
<evidence type="ECO:0000256" key="1">
    <source>
        <dbReference type="ARBA" id="ARBA00004651"/>
    </source>
</evidence>
<evidence type="ECO:0000256" key="5">
    <source>
        <dbReference type="ARBA" id="ARBA00023136"/>
    </source>
</evidence>
<feature type="transmembrane region" description="Helical" evidence="6">
    <location>
        <begin position="172"/>
        <end position="195"/>
    </location>
</feature>
<evidence type="ECO:0000256" key="3">
    <source>
        <dbReference type="ARBA" id="ARBA00022692"/>
    </source>
</evidence>
<protein>
    <submittedName>
        <fullName evidence="7">YihY/virulence factor BrkB family protein</fullName>
    </submittedName>
</protein>
<dbReference type="EMBL" id="DXEK01000012">
    <property type="protein sequence ID" value="HIX76136.1"/>
    <property type="molecule type" value="Genomic_DNA"/>
</dbReference>
<gene>
    <name evidence="7" type="ORF">H9734_00840</name>
</gene>
<dbReference type="InterPro" id="IPR017039">
    <property type="entry name" value="Virul_fac_BrkB"/>
</dbReference>
<organism evidence="7 8">
    <name type="scientific">Candidatus Fusicatenibacter merdavium</name>
    <dbReference type="NCBI Taxonomy" id="2838600"/>
    <lineage>
        <taxon>Bacteria</taxon>
        <taxon>Bacillati</taxon>
        <taxon>Bacillota</taxon>
        <taxon>Clostridia</taxon>
        <taxon>Lachnospirales</taxon>
        <taxon>Lachnospiraceae</taxon>
        <taxon>Fusicatenibacter</taxon>
    </lineage>
</organism>
<evidence type="ECO:0000256" key="6">
    <source>
        <dbReference type="SAM" id="Phobius"/>
    </source>
</evidence>
<dbReference type="NCBIfam" id="TIGR00765">
    <property type="entry name" value="yihY_not_rbn"/>
    <property type="match status" value="1"/>
</dbReference>
<feature type="transmembrane region" description="Helical" evidence="6">
    <location>
        <begin position="31"/>
        <end position="49"/>
    </location>
</feature>
<keyword evidence="5 6" id="KW-0472">Membrane</keyword>
<evidence type="ECO:0000256" key="4">
    <source>
        <dbReference type="ARBA" id="ARBA00022989"/>
    </source>
</evidence>
<dbReference type="PANTHER" id="PTHR30213">
    <property type="entry name" value="INNER MEMBRANE PROTEIN YHJD"/>
    <property type="match status" value="1"/>
</dbReference>
<keyword evidence="2" id="KW-1003">Cell membrane</keyword>
<reference evidence="7" key="1">
    <citation type="journal article" date="2021" name="PeerJ">
        <title>Extensive microbial diversity within the chicken gut microbiome revealed by metagenomics and culture.</title>
        <authorList>
            <person name="Gilroy R."/>
            <person name="Ravi A."/>
            <person name="Getino M."/>
            <person name="Pursley I."/>
            <person name="Horton D.L."/>
            <person name="Alikhan N.F."/>
            <person name="Baker D."/>
            <person name="Gharbi K."/>
            <person name="Hall N."/>
            <person name="Watson M."/>
            <person name="Adriaenssens E.M."/>
            <person name="Foster-Nyarko E."/>
            <person name="Jarju S."/>
            <person name="Secka A."/>
            <person name="Antonio M."/>
            <person name="Oren A."/>
            <person name="Chaudhuri R.R."/>
            <person name="La Ragione R."/>
            <person name="Hildebrand F."/>
            <person name="Pallen M.J."/>
        </authorList>
    </citation>
    <scope>NUCLEOTIDE SEQUENCE</scope>
    <source>
        <strain evidence="7">CHK183-1962</strain>
    </source>
</reference>
<dbReference type="AlphaFoldDB" id="A0A9D2BH97"/>
<name>A0A9D2BH97_9FIRM</name>
<dbReference type="PIRSF" id="PIRSF035875">
    <property type="entry name" value="RNase_BN"/>
    <property type="match status" value="1"/>
</dbReference>
<feature type="transmembrane region" description="Helical" evidence="6">
    <location>
        <begin position="240"/>
        <end position="262"/>
    </location>
</feature>
<evidence type="ECO:0000256" key="2">
    <source>
        <dbReference type="ARBA" id="ARBA00022475"/>
    </source>
</evidence>
<dbReference type="GO" id="GO:0005886">
    <property type="term" value="C:plasma membrane"/>
    <property type="evidence" value="ECO:0007669"/>
    <property type="project" value="UniProtKB-SubCell"/>
</dbReference>
<sequence length="287" mass="32036">MKRDNNVFGVIRGFLKRFNEDHVGAYAAQSAYFILLSFIPFVLLLVTLVQYTPLTQEIVTDALVGLVPTEFSSFIKGIVGEVFGKSPAFVPLSAVIALWSAGKGINSLTNGLNCIYRVEETRGYVINRLRSTFYTLIFVLAVALTLILLVFGNQIQAGIAAKFPMIAKVTSFIIGMRTFITLAMLCAVFLLIYKFVPNRRASFKSQFPGAIVSSVAWSIFSLAFSIYIDFAPGTVNMYGSLTTLVLIMLWLYFCMWIVLIGAEINSYFEDKLRWLETAALTKLRKKS</sequence>
<evidence type="ECO:0000313" key="8">
    <source>
        <dbReference type="Proteomes" id="UP000886890"/>
    </source>
</evidence>
<reference evidence="7" key="2">
    <citation type="submission" date="2021-04" db="EMBL/GenBank/DDBJ databases">
        <authorList>
            <person name="Gilroy R."/>
        </authorList>
    </citation>
    <scope>NUCLEOTIDE SEQUENCE</scope>
    <source>
        <strain evidence="7">CHK183-1962</strain>
    </source>
</reference>